<dbReference type="Proteomes" id="UP000626109">
    <property type="component" value="Unassembled WGS sequence"/>
</dbReference>
<evidence type="ECO:0000313" key="2">
    <source>
        <dbReference type="EMBL" id="CAE8654856.1"/>
    </source>
</evidence>
<gene>
    <name evidence="2" type="ORF">PGLA2088_LOCUS11252</name>
</gene>
<evidence type="ECO:0000256" key="1">
    <source>
        <dbReference type="SAM" id="MobiDB-lite"/>
    </source>
</evidence>
<feature type="region of interest" description="Disordered" evidence="1">
    <location>
        <begin position="112"/>
        <end position="137"/>
    </location>
</feature>
<proteinExistence type="predicted"/>
<accession>A0A813IP10</accession>
<reference evidence="2" key="1">
    <citation type="submission" date="2021-02" db="EMBL/GenBank/DDBJ databases">
        <authorList>
            <person name="Dougan E. K."/>
            <person name="Rhodes N."/>
            <person name="Thang M."/>
            <person name="Chan C."/>
        </authorList>
    </citation>
    <scope>NUCLEOTIDE SEQUENCE</scope>
</reference>
<name>A0A813IP10_POLGL</name>
<comment type="caution">
    <text evidence="2">The sequence shown here is derived from an EMBL/GenBank/DDBJ whole genome shotgun (WGS) entry which is preliminary data.</text>
</comment>
<protein>
    <submittedName>
        <fullName evidence="2">Uncharacterized protein</fullName>
    </submittedName>
</protein>
<feature type="region of interest" description="Disordered" evidence="1">
    <location>
        <begin position="85"/>
        <end position="104"/>
    </location>
</feature>
<evidence type="ECO:0000313" key="3">
    <source>
        <dbReference type="Proteomes" id="UP000626109"/>
    </source>
</evidence>
<dbReference type="AlphaFoldDB" id="A0A813IP10"/>
<sequence length="168" mass="17944">MPWSPDPVSPFSCGLNDAMSELGSPIARLHEPSGVRLGDNAGFAHLFSPSPGRHPVATSLARCLGFGGALPAPCVVPAMPQMLHRTHAQGSSEERQESRPAAPTCRVQQQILKGKGRASPAFQKRARPQLDRSKENVQYSKAQMQGAPSFRNLSHRGPCAVLGVAQFA</sequence>
<organism evidence="2 3">
    <name type="scientific">Polarella glacialis</name>
    <name type="common">Dinoflagellate</name>
    <dbReference type="NCBI Taxonomy" id="89957"/>
    <lineage>
        <taxon>Eukaryota</taxon>
        <taxon>Sar</taxon>
        <taxon>Alveolata</taxon>
        <taxon>Dinophyceae</taxon>
        <taxon>Suessiales</taxon>
        <taxon>Suessiaceae</taxon>
        <taxon>Polarella</taxon>
    </lineage>
</organism>
<dbReference type="EMBL" id="CAJNNW010012922">
    <property type="protein sequence ID" value="CAE8654856.1"/>
    <property type="molecule type" value="Genomic_DNA"/>
</dbReference>